<evidence type="ECO:0000313" key="2">
    <source>
        <dbReference type="EMBL" id="QNM11874.1"/>
    </source>
</evidence>
<reference evidence="2 3" key="1">
    <citation type="submission" date="2020-08" db="EMBL/GenBank/DDBJ databases">
        <authorList>
            <person name="Liu C."/>
            <person name="Sun Q."/>
        </authorList>
    </citation>
    <scope>NUCLEOTIDE SEQUENCE [LARGE SCALE GENOMIC DNA]</scope>
    <source>
        <strain evidence="2 3">NSJ-61</strain>
    </source>
</reference>
<dbReference type="InterPro" id="IPR004038">
    <property type="entry name" value="Ribosomal_eL8/eL30/eS12/Gad45"/>
</dbReference>
<evidence type="ECO:0000259" key="1">
    <source>
        <dbReference type="Pfam" id="PF01248"/>
    </source>
</evidence>
<dbReference type="EMBL" id="CP060636">
    <property type="protein sequence ID" value="QNM11874.1"/>
    <property type="molecule type" value="Genomic_DNA"/>
</dbReference>
<dbReference type="InterPro" id="IPR029064">
    <property type="entry name" value="Ribosomal_eL30-like_sf"/>
</dbReference>
<evidence type="ECO:0000313" key="3">
    <source>
        <dbReference type="Proteomes" id="UP000515856"/>
    </source>
</evidence>
<keyword evidence="3" id="KW-1185">Reference proteome</keyword>
<name>A0A7G9GM42_9FIRM</name>
<dbReference type="Gene3D" id="3.30.1330.30">
    <property type="match status" value="1"/>
</dbReference>
<dbReference type="Pfam" id="PF01248">
    <property type="entry name" value="Ribosomal_L7Ae"/>
    <property type="match status" value="1"/>
</dbReference>
<dbReference type="SUPFAM" id="SSF55315">
    <property type="entry name" value="L30e-like"/>
    <property type="match status" value="1"/>
</dbReference>
<organism evidence="2 3">
    <name type="scientific">[Eubacterium] hominis</name>
    <dbReference type="NCBI Taxonomy" id="2764325"/>
    <lineage>
        <taxon>Bacteria</taxon>
        <taxon>Bacillati</taxon>
        <taxon>Bacillota</taxon>
        <taxon>Erysipelotrichia</taxon>
        <taxon>Erysipelotrichales</taxon>
        <taxon>Erysipelotrichaceae</taxon>
        <taxon>Amedibacillus</taxon>
    </lineage>
</organism>
<gene>
    <name evidence="2" type="ORF">H9Q80_16755</name>
</gene>
<sequence>MSNASGYLGIAQRARKTATGEIIFKKFPKNEIKLIVLAEDIGENTKNKLLNKCEYYGVPYSFMDAVEFAELMGNRKAVAILDKGLAQQLHTCLKG</sequence>
<protein>
    <submittedName>
        <fullName evidence="2">Ribosomal L7Ae/L30e/S12e/Gadd45 family protein</fullName>
    </submittedName>
</protein>
<dbReference type="KEGG" id="ehn:H9Q80_16755"/>
<dbReference type="AlphaFoldDB" id="A0A7G9GM42"/>
<accession>A0A7G9GM42</accession>
<dbReference type="Proteomes" id="UP000515856">
    <property type="component" value="Chromosome"/>
</dbReference>
<feature type="domain" description="Ribosomal protein eL8/eL30/eS12/Gadd45" evidence="1">
    <location>
        <begin position="23"/>
        <end position="86"/>
    </location>
</feature>
<dbReference type="RefSeq" id="WP_117454567.1">
    <property type="nucleotide sequence ID" value="NZ_CP060636.1"/>
</dbReference>
<proteinExistence type="predicted"/>